<dbReference type="SUPFAM" id="SSF54713">
    <property type="entry name" value="Elongation factor Ts (EF-Ts), dimerisation domain"/>
    <property type="match status" value="1"/>
</dbReference>
<dbReference type="Proteomes" id="UP000053239">
    <property type="component" value="Unassembled WGS sequence"/>
</dbReference>
<comment type="function">
    <text evidence="3">Associates with the EF-Tu.GDP complex and induces the exchange of GDP to GTP. It remains bound to the aminoacyl-tRNA.EF-Tu.GTP complex up to the GTP hydrolysis stage on the ribosome.</text>
</comment>
<evidence type="ECO:0000256" key="3">
    <source>
        <dbReference type="HAMAP-Rule" id="MF_03135"/>
    </source>
</evidence>
<protein>
    <recommendedName>
        <fullName evidence="3">Elongation factor Ts, mitochondrial</fullName>
        <shortName evidence="3">EF-Ts</shortName>
        <shortName evidence="3">EF-TsMt</shortName>
    </recommendedName>
</protein>
<dbReference type="PANTHER" id="PTHR11741">
    <property type="entry name" value="ELONGATION FACTOR TS"/>
    <property type="match status" value="1"/>
</dbReference>
<comment type="similarity">
    <text evidence="3">Belongs to the EF-Ts family.</text>
</comment>
<dbReference type="InterPro" id="IPR036402">
    <property type="entry name" value="EF-Ts_dimer_sf"/>
</dbReference>
<gene>
    <name evidence="5" type="ORF">PVNG_02486</name>
</gene>
<evidence type="ECO:0000313" key="5">
    <source>
        <dbReference type="EMBL" id="KMZ96347.1"/>
    </source>
</evidence>
<dbReference type="GO" id="GO:0070125">
    <property type="term" value="P:mitochondrial translational elongation"/>
    <property type="evidence" value="ECO:0007669"/>
    <property type="project" value="TreeGrafter"/>
</dbReference>
<dbReference type="Pfam" id="PF00889">
    <property type="entry name" value="EF_TS"/>
    <property type="match status" value="1"/>
</dbReference>
<dbReference type="InterPro" id="IPR014039">
    <property type="entry name" value="Transl_elong_EFTs/EF1B_dimer"/>
</dbReference>
<name>A0A0J9TNP7_PLAVI</name>
<dbReference type="EMBL" id="KQ235637">
    <property type="protein sequence ID" value="KMZ96347.1"/>
    <property type="molecule type" value="Genomic_DNA"/>
</dbReference>
<dbReference type="GO" id="GO:0003746">
    <property type="term" value="F:translation elongation factor activity"/>
    <property type="evidence" value="ECO:0007669"/>
    <property type="project" value="UniProtKB-UniRule"/>
</dbReference>
<feature type="domain" description="Translation elongation factor EFTs/EF1B dimerisation" evidence="4">
    <location>
        <begin position="74"/>
        <end position="211"/>
    </location>
</feature>
<keyword evidence="2 3" id="KW-0648">Protein biosynthesis</keyword>
<dbReference type="HAMAP" id="MF_00050">
    <property type="entry name" value="EF_Ts"/>
    <property type="match status" value="1"/>
</dbReference>
<dbReference type="GO" id="GO:0005739">
    <property type="term" value="C:mitochondrion"/>
    <property type="evidence" value="ECO:0007669"/>
    <property type="project" value="UniProtKB-SubCell"/>
</dbReference>
<keyword evidence="3" id="KW-0496">Mitochondrion</keyword>
<dbReference type="InterPro" id="IPR001816">
    <property type="entry name" value="Transl_elong_EFTs/EF1B"/>
</dbReference>
<dbReference type="PANTHER" id="PTHR11741:SF0">
    <property type="entry name" value="ELONGATION FACTOR TS, MITOCHONDRIAL"/>
    <property type="match status" value="1"/>
</dbReference>
<accession>A0A0J9TNP7</accession>
<keyword evidence="1 3" id="KW-0251">Elongation factor</keyword>
<dbReference type="Gene3D" id="3.30.479.20">
    <property type="entry name" value="Elongation factor Ts, dimerisation domain"/>
    <property type="match status" value="1"/>
</dbReference>
<dbReference type="AlphaFoldDB" id="A0A0J9TNP7"/>
<sequence>MVDKVLLVKLRRETLASFSACIEALKNSENNYEEAKKLLIKKSIRTIESSEKVENSALPEGRVHAFTSSDNKVGVMFELRSQTDFTSNSREFIGLIGRIEKILLANIEEVQKKDRKKIYSLRSSEDNLTIQESISALSSITREEIQLSEIYITPQENNFVSLAYTHHNAKLGALLTLQKNRELTQEDLLYARKLILHFSGSDSTFLRLSDCSQS</sequence>
<comment type="subcellular location">
    <subcellularLocation>
        <location evidence="3">Mitochondrion</location>
    </subcellularLocation>
</comment>
<evidence type="ECO:0000256" key="1">
    <source>
        <dbReference type="ARBA" id="ARBA00022768"/>
    </source>
</evidence>
<proteinExistence type="inferred from homology"/>
<evidence type="ECO:0000259" key="4">
    <source>
        <dbReference type="Pfam" id="PF00889"/>
    </source>
</evidence>
<evidence type="ECO:0000313" key="6">
    <source>
        <dbReference type="Proteomes" id="UP000053239"/>
    </source>
</evidence>
<reference evidence="5 6" key="1">
    <citation type="submission" date="2011-09" db="EMBL/GenBank/DDBJ databases">
        <title>The Genome Sequence of Plasmodium vivax North Korean.</title>
        <authorList>
            <consortium name="The Broad Institute Genome Sequencing Platform"/>
            <consortium name="The Broad Institute Genome Sequencing Center for Infectious Disease"/>
            <person name="Neafsey D."/>
            <person name="Carlton J."/>
            <person name="Barnwell J."/>
            <person name="Collins W."/>
            <person name="Escalante A."/>
            <person name="Mullikin J."/>
            <person name="Saul A."/>
            <person name="Guigo R."/>
            <person name="Camara F."/>
            <person name="Young S.K."/>
            <person name="Zeng Q."/>
            <person name="Gargeya S."/>
            <person name="Fitzgerald M."/>
            <person name="Haas B."/>
            <person name="Abouelleil A."/>
            <person name="Alvarado L."/>
            <person name="Arachchi H.M."/>
            <person name="Berlin A."/>
            <person name="Brown A."/>
            <person name="Chapman S.B."/>
            <person name="Chen Z."/>
            <person name="Dunbar C."/>
            <person name="Freedman E."/>
            <person name="Gearin G."/>
            <person name="Gellesch M."/>
            <person name="Goldberg J."/>
            <person name="Griggs A."/>
            <person name="Gujja S."/>
            <person name="Heiman D."/>
            <person name="Howarth C."/>
            <person name="Larson L."/>
            <person name="Lui A."/>
            <person name="MacDonald P.J.P."/>
            <person name="Montmayeur A."/>
            <person name="Murphy C."/>
            <person name="Neiman D."/>
            <person name="Pearson M."/>
            <person name="Priest M."/>
            <person name="Roberts A."/>
            <person name="Saif S."/>
            <person name="Shea T."/>
            <person name="Shenoy N."/>
            <person name="Sisk P."/>
            <person name="Stolte C."/>
            <person name="Sykes S."/>
            <person name="Wortman J."/>
            <person name="Nusbaum C."/>
            <person name="Birren B."/>
        </authorList>
    </citation>
    <scope>NUCLEOTIDE SEQUENCE [LARGE SCALE GENOMIC DNA]</scope>
    <source>
        <strain evidence="5 6">North Korean</strain>
    </source>
</reference>
<organism evidence="5 6">
    <name type="scientific">Plasmodium vivax North Korean</name>
    <dbReference type="NCBI Taxonomy" id="1035514"/>
    <lineage>
        <taxon>Eukaryota</taxon>
        <taxon>Sar</taxon>
        <taxon>Alveolata</taxon>
        <taxon>Apicomplexa</taxon>
        <taxon>Aconoidasida</taxon>
        <taxon>Haemosporida</taxon>
        <taxon>Plasmodiidae</taxon>
        <taxon>Plasmodium</taxon>
        <taxon>Plasmodium (Plasmodium)</taxon>
    </lineage>
</organism>
<dbReference type="Gene3D" id="1.10.8.10">
    <property type="entry name" value="DNA helicase RuvA subunit, C-terminal domain"/>
    <property type="match status" value="1"/>
</dbReference>
<evidence type="ECO:0000256" key="2">
    <source>
        <dbReference type="ARBA" id="ARBA00022917"/>
    </source>
</evidence>